<comment type="caution">
    <text evidence="4">The sequence shown here is derived from an EMBL/GenBank/DDBJ whole genome shotgun (WGS) entry which is preliminary data.</text>
</comment>
<dbReference type="PIRSF" id="PIRSF005211">
    <property type="entry name" value="Ab_hydro_YheT"/>
    <property type="match status" value="1"/>
</dbReference>
<sequence>MKPVDYRPPRWLRNPHLQSVLGSLPPRRLLGARALRRLGASHAEHVLDLADGTRLLGFHNSLPGREPRGLVLLLHGWEGSADSSYMRHSTAELLRRGFDVFRLNFRDHGDTHHLNEELFHSCRLSDVVQAAGEVARRFPQRPLLAAGYSLGGNFALRLALAAPEAGVPLAHAVAVCPALDPARILHALETGLPIYHWYFMRKWRRSLRRKRALFPHRHDFGDEVLGLDMRRLTHWMVQRHTDMAGIDEYFDGYNIAGDRLARLQVPVNVLAAADDPVIPFEGFPALRLPAHSRLEYAELGGHCGFLEGLSLNGYAERWVADRLEAAVAAAPAGRATMPASFSA</sequence>
<evidence type="ECO:0000259" key="3">
    <source>
        <dbReference type="Pfam" id="PF00561"/>
    </source>
</evidence>
<organism evidence="4 5">
    <name type="scientific">Arenimonas fontis</name>
    <dbReference type="NCBI Taxonomy" id="2608255"/>
    <lineage>
        <taxon>Bacteria</taxon>
        <taxon>Pseudomonadati</taxon>
        <taxon>Pseudomonadota</taxon>
        <taxon>Gammaproteobacteria</taxon>
        <taxon>Lysobacterales</taxon>
        <taxon>Lysobacteraceae</taxon>
        <taxon>Arenimonas</taxon>
    </lineage>
</organism>
<feature type="active site" description="Charge relay system" evidence="2">
    <location>
        <position position="302"/>
    </location>
</feature>
<dbReference type="InterPro" id="IPR050960">
    <property type="entry name" value="AB_hydrolase_4_sf"/>
</dbReference>
<protein>
    <submittedName>
        <fullName evidence="4">Alpha/beta fold hydrolase</fullName>
    </submittedName>
</protein>
<accession>A0A5B2Z7P8</accession>
<reference evidence="4 5" key="1">
    <citation type="submission" date="2019-09" db="EMBL/GenBank/DDBJ databases">
        <title>Arenimonas chukotkensis sp. nov., a bacterium isolated from Chukotka hot spring, Arctic region, Russia.</title>
        <authorList>
            <person name="Zayulina K.S."/>
            <person name="Prokofeva M.I."/>
            <person name="Elcheninov A.G."/>
            <person name="Novikov A."/>
            <person name="Kochetkova T.V."/>
            <person name="Kublanov I.V."/>
        </authorList>
    </citation>
    <scope>NUCLEOTIDE SEQUENCE [LARGE SCALE GENOMIC DNA]</scope>
    <source>
        <strain evidence="4 5">3729k</strain>
    </source>
</reference>
<reference evidence="4 5" key="2">
    <citation type="submission" date="2019-09" db="EMBL/GenBank/DDBJ databases">
        <authorList>
            <person name="Mazur A."/>
        </authorList>
    </citation>
    <scope>NUCLEOTIDE SEQUENCE [LARGE SCALE GENOMIC DNA]</scope>
    <source>
        <strain evidence="4 5">3729k</strain>
    </source>
</reference>
<dbReference type="PANTHER" id="PTHR10794:SF63">
    <property type="entry name" value="ALPHA_BETA HYDROLASE 1, ISOFORM A"/>
    <property type="match status" value="1"/>
</dbReference>
<feature type="active site" description="Charge relay system" evidence="2">
    <location>
        <position position="149"/>
    </location>
</feature>
<keyword evidence="4" id="KW-0378">Hydrolase</keyword>
<name>A0A5B2Z7P8_9GAMM</name>
<dbReference type="Proteomes" id="UP000322165">
    <property type="component" value="Unassembled WGS sequence"/>
</dbReference>
<gene>
    <name evidence="4" type="ORF">F0415_08715</name>
</gene>
<dbReference type="PANTHER" id="PTHR10794">
    <property type="entry name" value="ABHYDROLASE DOMAIN-CONTAINING PROTEIN"/>
    <property type="match status" value="1"/>
</dbReference>
<keyword evidence="5" id="KW-1185">Reference proteome</keyword>
<dbReference type="InterPro" id="IPR029058">
    <property type="entry name" value="AB_hydrolase_fold"/>
</dbReference>
<evidence type="ECO:0000256" key="2">
    <source>
        <dbReference type="PIRSR" id="PIRSR005211-1"/>
    </source>
</evidence>
<dbReference type="InterPro" id="IPR012020">
    <property type="entry name" value="ABHD4"/>
</dbReference>
<evidence type="ECO:0000256" key="1">
    <source>
        <dbReference type="ARBA" id="ARBA00010884"/>
    </source>
</evidence>
<feature type="active site" description="Charge relay system" evidence="2">
    <location>
        <position position="275"/>
    </location>
</feature>
<feature type="domain" description="AB hydrolase-1" evidence="3">
    <location>
        <begin position="70"/>
        <end position="308"/>
    </location>
</feature>
<dbReference type="GO" id="GO:0047372">
    <property type="term" value="F:monoacylglycerol lipase activity"/>
    <property type="evidence" value="ECO:0007669"/>
    <property type="project" value="TreeGrafter"/>
</dbReference>
<dbReference type="GO" id="GO:0034338">
    <property type="term" value="F:short-chain carboxylesterase activity"/>
    <property type="evidence" value="ECO:0007669"/>
    <property type="project" value="TreeGrafter"/>
</dbReference>
<dbReference type="AlphaFoldDB" id="A0A5B2Z7P8"/>
<comment type="similarity">
    <text evidence="1">Belongs to the AB hydrolase superfamily. AB hydrolase 4 family.</text>
</comment>
<dbReference type="Gene3D" id="3.40.50.1820">
    <property type="entry name" value="alpha/beta hydrolase"/>
    <property type="match status" value="1"/>
</dbReference>
<dbReference type="Pfam" id="PF00561">
    <property type="entry name" value="Abhydrolase_1"/>
    <property type="match status" value="1"/>
</dbReference>
<dbReference type="EMBL" id="VUOD01000005">
    <property type="protein sequence ID" value="KAA2284768.1"/>
    <property type="molecule type" value="Genomic_DNA"/>
</dbReference>
<dbReference type="InterPro" id="IPR000073">
    <property type="entry name" value="AB_hydrolase_1"/>
</dbReference>
<proteinExistence type="inferred from homology"/>
<evidence type="ECO:0000313" key="5">
    <source>
        <dbReference type="Proteomes" id="UP000322165"/>
    </source>
</evidence>
<evidence type="ECO:0000313" key="4">
    <source>
        <dbReference type="EMBL" id="KAA2284768.1"/>
    </source>
</evidence>
<dbReference type="SUPFAM" id="SSF53474">
    <property type="entry name" value="alpha/beta-Hydrolases"/>
    <property type="match status" value="1"/>
</dbReference>
<dbReference type="RefSeq" id="WP_149860826.1">
    <property type="nucleotide sequence ID" value="NZ_VUOD01000005.1"/>
</dbReference>